<feature type="compositionally biased region" description="Basic and acidic residues" evidence="1">
    <location>
        <begin position="821"/>
        <end position="833"/>
    </location>
</feature>
<gene>
    <name evidence="2" type="ORF">X975_09541</name>
</gene>
<organism evidence="2 3">
    <name type="scientific">Stegodyphus mimosarum</name>
    <name type="common">African social velvet spider</name>
    <dbReference type="NCBI Taxonomy" id="407821"/>
    <lineage>
        <taxon>Eukaryota</taxon>
        <taxon>Metazoa</taxon>
        <taxon>Ecdysozoa</taxon>
        <taxon>Arthropoda</taxon>
        <taxon>Chelicerata</taxon>
        <taxon>Arachnida</taxon>
        <taxon>Araneae</taxon>
        <taxon>Araneomorphae</taxon>
        <taxon>Entelegynae</taxon>
        <taxon>Eresoidea</taxon>
        <taxon>Eresidae</taxon>
        <taxon>Stegodyphus</taxon>
    </lineage>
</organism>
<feature type="non-terminal residue" evidence="2">
    <location>
        <position position="977"/>
    </location>
</feature>
<feature type="region of interest" description="Disordered" evidence="1">
    <location>
        <begin position="185"/>
        <end position="207"/>
    </location>
</feature>
<keyword evidence="3" id="KW-1185">Reference proteome</keyword>
<dbReference type="Proteomes" id="UP000054359">
    <property type="component" value="Unassembled WGS sequence"/>
</dbReference>
<feature type="compositionally biased region" description="Polar residues" evidence="1">
    <location>
        <begin position="185"/>
        <end position="198"/>
    </location>
</feature>
<feature type="region of interest" description="Disordered" evidence="1">
    <location>
        <begin position="128"/>
        <end position="161"/>
    </location>
</feature>
<reference evidence="2 3" key="1">
    <citation type="submission" date="2013-11" db="EMBL/GenBank/DDBJ databases">
        <title>Genome sequencing of Stegodyphus mimosarum.</title>
        <authorList>
            <person name="Bechsgaard J."/>
        </authorList>
    </citation>
    <scope>NUCLEOTIDE SEQUENCE [LARGE SCALE GENOMIC DNA]</scope>
</reference>
<dbReference type="AlphaFoldDB" id="A0A087UXD5"/>
<sequence length="977" mass="110941">MSQNESFRTPGASESASTNVTTLKSLRNSRYAATNVSETPIIGSRFFGLEKSDIPSANIEQISPDKLNPILGSILDRSPKRDVKKPLPFEIADVRATTFDHPRQTSSLPRNVVNAPILKSKILPTALTSSRKVTEKSHSAQIRKPPSFATEQTSPSSGYEEFKTLHSKVTNPVDRFSLKNTRHLSSSLSQLNADNTKSGTDRKDSPAKRYSGLLAYEIPSVTEKRGIFEAQSKSFESLSKLPNISQEKTHFSNLPKSEIHKHYDEDSKQNTSLQNYLLDYNDNKDEKKNENLESSNMQNKILALKEASSNTFQDKSDLKKLTNNDEKTTSTVRFYPSQRSKLLEKEDIILKRNSDIYQSPLKDIASDTHMDNLGIQDLANGSENNTDMNNTQLQEMPERDLKNISPLLSQNEIYAPAFNELSLKYQSREVLMSNSNHDKEISAVKKITKQQDSNSISQIGGPAVPRIRSNTVFSEASSDPQLKGIFRPKYEKDSINSPIANEMQSKEISRSRNENTPSITDTEKYLSMYPMTTLPIKYRGLEKKAVSSLTAAQESTLSKFKTQEMVDSAEFSQAFMNSRSSQSREIFQERKELSKISNFSKDNISYVKLENEKRNSQNKEMNIEKSINVTKSNSNGSSLVKLDSEDSYPCFANSVKTNVFFEDQIVDNSLQAFDEKKQEAFTSSSQSVNEMMESSSMEKRIKSYGKSAVHHRKEAIQEAVAVQKAKAFKTIQEEFISDQSERSLNEKDLISQKSIMSQNNIKENDKVLATKSMVALEDILDFKENSNDLQNIASELDFESNHSAFSGKSRMGIFSAHEEQKQQRSFSKREHTEFQSLDKSPDFSFSDRRRGVFERPNFHSTDFHDDETSAERKISWNHSVSQIDEKMNENFIAQEETNFTENNNVQSDCRDSSSRFEKEMNKENHMYSKVSSQSAAIRTERLQRSIVLNQRSSSSSSTVTKRMQIGQRTIRRTSRYT</sequence>
<feature type="region of interest" description="Disordered" evidence="1">
    <location>
        <begin position="821"/>
        <end position="841"/>
    </location>
</feature>
<evidence type="ECO:0000313" key="2">
    <source>
        <dbReference type="EMBL" id="KFM82024.1"/>
    </source>
</evidence>
<feature type="region of interest" description="Disordered" evidence="1">
    <location>
        <begin position="1"/>
        <end position="29"/>
    </location>
</feature>
<dbReference type="EMBL" id="KK122150">
    <property type="protein sequence ID" value="KFM82024.1"/>
    <property type="molecule type" value="Genomic_DNA"/>
</dbReference>
<feature type="region of interest" description="Disordered" evidence="1">
    <location>
        <begin position="949"/>
        <end position="977"/>
    </location>
</feature>
<protein>
    <submittedName>
        <fullName evidence="2">Uncharacterized protein</fullName>
    </submittedName>
</protein>
<proteinExistence type="predicted"/>
<accession>A0A087UXD5</accession>
<evidence type="ECO:0000256" key="1">
    <source>
        <dbReference type="SAM" id="MobiDB-lite"/>
    </source>
</evidence>
<evidence type="ECO:0000313" key="3">
    <source>
        <dbReference type="Proteomes" id="UP000054359"/>
    </source>
</evidence>
<dbReference type="OrthoDB" id="6429415at2759"/>
<name>A0A087UXD5_STEMI</name>